<dbReference type="OrthoDB" id="8068007at2759"/>
<dbReference type="VEuPathDB" id="VectorBase:ASIC019824"/>
<feature type="region of interest" description="Disordered" evidence="1">
    <location>
        <begin position="222"/>
        <end position="269"/>
    </location>
</feature>
<dbReference type="AlphaFoldDB" id="A0A084WND9"/>
<feature type="compositionally biased region" description="Gly residues" evidence="1">
    <location>
        <begin position="26"/>
        <end position="40"/>
    </location>
</feature>
<evidence type="ECO:0000313" key="4">
    <source>
        <dbReference type="Proteomes" id="UP000030765"/>
    </source>
</evidence>
<reference evidence="3" key="2">
    <citation type="submission" date="2020-05" db="UniProtKB">
        <authorList>
            <consortium name="EnsemblMetazoa"/>
        </authorList>
    </citation>
    <scope>IDENTIFICATION</scope>
</reference>
<reference evidence="2 4" key="1">
    <citation type="journal article" date="2014" name="BMC Genomics">
        <title>Genome sequence of Anopheles sinensis provides insight into genetics basis of mosquito competence for malaria parasites.</title>
        <authorList>
            <person name="Zhou D."/>
            <person name="Zhang D."/>
            <person name="Ding G."/>
            <person name="Shi L."/>
            <person name="Hou Q."/>
            <person name="Ye Y."/>
            <person name="Xu Y."/>
            <person name="Zhou H."/>
            <person name="Xiong C."/>
            <person name="Li S."/>
            <person name="Yu J."/>
            <person name="Hong S."/>
            <person name="Yu X."/>
            <person name="Zou P."/>
            <person name="Chen C."/>
            <person name="Chang X."/>
            <person name="Wang W."/>
            <person name="Lv Y."/>
            <person name="Sun Y."/>
            <person name="Ma L."/>
            <person name="Shen B."/>
            <person name="Zhu C."/>
        </authorList>
    </citation>
    <scope>NUCLEOTIDE SEQUENCE [LARGE SCALE GENOMIC DNA]</scope>
</reference>
<evidence type="ECO:0000256" key="1">
    <source>
        <dbReference type="SAM" id="MobiDB-lite"/>
    </source>
</evidence>
<evidence type="ECO:0000313" key="3">
    <source>
        <dbReference type="EnsemblMetazoa" id="ASIC019824-PA"/>
    </source>
</evidence>
<dbReference type="STRING" id="74873.A0A084WND9"/>
<feature type="compositionally biased region" description="Polar residues" evidence="1">
    <location>
        <begin position="372"/>
        <end position="385"/>
    </location>
</feature>
<feature type="region of interest" description="Disordered" evidence="1">
    <location>
        <begin position="103"/>
        <end position="128"/>
    </location>
</feature>
<dbReference type="EMBL" id="ATLV01024590">
    <property type="status" value="NOT_ANNOTATED_CDS"/>
    <property type="molecule type" value="Genomic_DNA"/>
</dbReference>
<dbReference type="VEuPathDB" id="VectorBase:ASIS009786"/>
<feature type="region of interest" description="Disordered" evidence="1">
    <location>
        <begin position="287"/>
        <end position="385"/>
    </location>
</feature>
<evidence type="ECO:0000313" key="2">
    <source>
        <dbReference type="EMBL" id="KFB51733.1"/>
    </source>
</evidence>
<organism evidence="2">
    <name type="scientific">Anopheles sinensis</name>
    <name type="common">Mosquito</name>
    <dbReference type="NCBI Taxonomy" id="74873"/>
    <lineage>
        <taxon>Eukaryota</taxon>
        <taxon>Metazoa</taxon>
        <taxon>Ecdysozoa</taxon>
        <taxon>Arthropoda</taxon>
        <taxon>Hexapoda</taxon>
        <taxon>Insecta</taxon>
        <taxon>Pterygota</taxon>
        <taxon>Neoptera</taxon>
        <taxon>Endopterygota</taxon>
        <taxon>Diptera</taxon>
        <taxon>Nematocera</taxon>
        <taxon>Culicoidea</taxon>
        <taxon>Culicidae</taxon>
        <taxon>Anophelinae</taxon>
        <taxon>Anopheles</taxon>
    </lineage>
</organism>
<feature type="compositionally biased region" description="Low complexity" evidence="1">
    <location>
        <begin position="334"/>
        <end position="344"/>
    </location>
</feature>
<feature type="compositionally biased region" description="Low complexity" evidence="1">
    <location>
        <begin position="224"/>
        <end position="247"/>
    </location>
</feature>
<dbReference type="EMBL" id="KE525352">
    <property type="protein sequence ID" value="KFB51733.1"/>
    <property type="molecule type" value="Genomic_DNA"/>
</dbReference>
<dbReference type="EnsemblMetazoa" id="ASIC019824-RA">
    <property type="protein sequence ID" value="ASIC019824-PA"/>
    <property type="gene ID" value="ASIC019824"/>
</dbReference>
<accession>A0A084WND9</accession>
<sequence length="385" mass="38458">MNSVFSAFKSSSSSSASSSTAANGSANGGGGGGTNTTGTGGKHDTSNGTTVLANGISGGPKSASKLLLNIKTHRPAVADHPPNSSYEKLRHIREISCTNRNNSLVGTLDRTSTPTEESPSVATTPVQSPTTLDEKVVLMANGIVTSPSSMMMNGGGIGGAAGPRTAGGNSATGLDQVDHHYLPAHNHLPLHHVTSTQLPSTKSNASSVDGAFSSAKLQAKADATTGDSNSSSSRSSSSCSTSRATTTMPNGHCSDSLPPKWNHTPDHGPAVAAAGAVTVPLAIKPPSGATVTSTALPSAANGPSSSTSSSSSSSGTSASNGTATMPPRFHKPRLSLSSSSGLSSANMPAVHGRTGPNIGNGSSSGMPPPKTRLSTHQRNLSLDFR</sequence>
<keyword evidence="4" id="KW-1185">Reference proteome</keyword>
<gene>
    <name evidence="2" type="ORF">ZHAS_00019824</name>
</gene>
<dbReference type="Proteomes" id="UP000030765">
    <property type="component" value="Unassembled WGS sequence"/>
</dbReference>
<feature type="compositionally biased region" description="Low complexity" evidence="1">
    <location>
        <begin position="297"/>
        <end position="324"/>
    </location>
</feature>
<feature type="region of interest" description="Disordered" evidence="1">
    <location>
        <begin position="1"/>
        <end position="57"/>
    </location>
</feature>
<feature type="region of interest" description="Disordered" evidence="1">
    <location>
        <begin position="156"/>
        <end position="176"/>
    </location>
</feature>
<proteinExistence type="predicted"/>
<name>A0A084WND9_ANOSI</name>
<protein>
    <submittedName>
        <fullName evidence="2">AGAP007512-PA-like protein</fullName>
    </submittedName>
</protein>
<feature type="compositionally biased region" description="Low complexity" evidence="1">
    <location>
        <begin position="10"/>
        <end position="25"/>
    </location>
</feature>